<keyword evidence="6" id="KW-0735">Signal-anchor</keyword>
<evidence type="ECO:0000256" key="4">
    <source>
        <dbReference type="ARBA" id="ARBA00022852"/>
    </source>
</evidence>
<evidence type="ECO:0000256" key="2">
    <source>
        <dbReference type="ARBA" id="ARBA00022511"/>
    </source>
</evidence>
<evidence type="ECO:0000256" key="10">
    <source>
        <dbReference type="SAM" id="Coils"/>
    </source>
</evidence>
<keyword evidence="3" id="KW-0812">Transmembrane</keyword>
<evidence type="ECO:0000313" key="13">
    <source>
        <dbReference type="Proteomes" id="UP000260529"/>
    </source>
</evidence>
<evidence type="ECO:0000256" key="8">
    <source>
        <dbReference type="ARBA" id="ARBA00023136"/>
    </source>
</evidence>
<evidence type="ECO:0000256" key="3">
    <source>
        <dbReference type="ARBA" id="ARBA00022692"/>
    </source>
</evidence>
<keyword evidence="13" id="KW-1185">Reference proteome</keyword>
<feature type="compositionally biased region" description="Gly residues" evidence="11">
    <location>
        <begin position="135"/>
        <end position="145"/>
    </location>
</feature>
<keyword evidence="4" id="KW-0204">Cytolysis</keyword>
<protein>
    <submittedName>
        <fullName evidence="12">Putative rz protein</fullName>
    </submittedName>
</protein>
<keyword evidence="5" id="KW-1043">Host membrane</keyword>
<keyword evidence="1" id="KW-1030">Host cell inner membrane</keyword>
<evidence type="ECO:0000313" key="12">
    <source>
        <dbReference type="EMBL" id="AXF51459.1"/>
    </source>
</evidence>
<dbReference type="Pfam" id="PF03245">
    <property type="entry name" value="Phage_lysis"/>
    <property type="match status" value="1"/>
</dbReference>
<evidence type="ECO:0000256" key="1">
    <source>
        <dbReference type="ARBA" id="ARBA00022445"/>
    </source>
</evidence>
<feature type="region of interest" description="Disordered" evidence="11">
    <location>
        <begin position="128"/>
        <end position="148"/>
    </location>
</feature>
<accession>A0A345BLY8</accession>
<evidence type="ECO:0000256" key="5">
    <source>
        <dbReference type="ARBA" id="ARBA00022870"/>
    </source>
</evidence>
<dbReference type="InterPro" id="IPR004929">
    <property type="entry name" value="I-spanin"/>
</dbReference>
<dbReference type="GO" id="GO:0044659">
    <property type="term" value="P:viral release from host cell by cytolysis"/>
    <property type="evidence" value="ECO:0007669"/>
    <property type="project" value="InterPro"/>
</dbReference>
<proteinExistence type="predicted"/>
<evidence type="ECO:0000256" key="6">
    <source>
        <dbReference type="ARBA" id="ARBA00022968"/>
    </source>
</evidence>
<dbReference type="EMBL" id="MH426726">
    <property type="protein sequence ID" value="AXF51459.1"/>
    <property type="molecule type" value="Genomic_DNA"/>
</dbReference>
<dbReference type="Proteomes" id="UP000260529">
    <property type="component" value="Segment"/>
</dbReference>
<reference evidence="13" key="1">
    <citation type="submission" date="2018-06" db="EMBL/GenBank/DDBJ databases">
        <authorList>
            <person name="Sharma R."/>
            <person name="Hughes J."/>
            <person name="Breakwell D.P."/>
            <person name="Hope S."/>
            <person name="Grose J.H."/>
        </authorList>
    </citation>
    <scope>NUCLEOTIDE SEQUENCE [LARGE SCALE GENOMIC DNA]</scope>
</reference>
<keyword evidence="9" id="KW-0578">Host cell lysis by virus</keyword>
<name>A0A345BLY8_9CAUD</name>
<keyword evidence="10" id="KW-0175">Coiled coil</keyword>
<keyword evidence="9" id="KW-1188">Viral release from host cell</keyword>
<gene>
    <name evidence="12" type="ORF">PAVTOK_31</name>
</gene>
<keyword evidence="7" id="KW-1133">Transmembrane helix</keyword>
<sequence length="189" mass="19773">MTLLSAKAKAAIAGAVVLVAVAAGAGVTGKILSISHARDVAQLKQQQADERAQWEADKAAITKQAQQDTAAAYARTKAAQDALAALDAEKSQELANAERENNDLRDAVASGDKRVRILAANLAKAQLDSRQQPAGGSGSAGGVGDDQGAELSTEAGRLVLDLRAGIIRKEAQLDYLQNYVLDVVRQCKR</sequence>
<evidence type="ECO:0000256" key="9">
    <source>
        <dbReference type="ARBA" id="ARBA00023142"/>
    </source>
</evidence>
<organism evidence="12 13">
    <name type="scientific">Erwinia phage Pavtok</name>
    <dbReference type="NCBI Taxonomy" id="2267655"/>
    <lineage>
        <taxon>Viruses</taxon>
        <taxon>Duplodnaviria</taxon>
        <taxon>Heunggongvirae</taxon>
        <taxon>Uroviricota</taxon>
        <taxon>Caudoviricetes</taxon>
        <taxon>Pavtokvirus</taxon>
        <taxon>Pavtokvirus pavtok</taxon>
    </lineage>
</organism>
<keyword evidence="2" id="KW-1032">Host cell membrane</keyword>
<keyword evidence="8" id="KW-0472">Membrane</keyword>
<feature type="coiled-coil region" evidence="10">
    <location>
        <begin position="83"/>
        <end position="114"/>
    </location>
</feature>
<evidence type="ECO:0000256" key="11">
    <source>
        <dbReference type="SAM" id="MobiDB-lite"/>
    </source>
</evidence>
<evidence type="ECO:0000256" key="7">
    <source>
        <dbReference type="ARBA" id="ARBA00022989"/>
    </source>
</evidence>